<evidence type="ECO:0000313" key="1">
    <source>
        <dbReference type="EMBL" id="GEO71757.1"/>
    </source>
</evidence>
<organism evidence="1 2">
    <name type="scientific">Levilactobacillus zymae</name>
    <dbReference type="NCBI Taxonomy" id="267363"/>
    <lineage>
        <taxon>Bacteria</taxon>
        <taxon>Bacillati</taxon>
        <taxon>Bacillota</taxon>
        <taxon>Bacilli</taxon>
        <taxon>Lactobacillales</taxon>
        <taxon>Lactobacillaceae</taxon>
        <taxon>Levilactobacillus</taxon>
    </lineage>
</organism>
<comment type="caution">
    <text evidence="1">The sequence shown here is derived from an EMBL/GenBank/DDBJ whole genome shotgun (WGS) entry which is preliminary data.</text>
</comment>
<gene>
    <name evidence="1" type="ORF">LZY01_09250</name>
</gene>
<proteinExistence type="predicted"/>
<dbReference type="Proteomes" id="UP000321794">
    <property type="component" value="Unassembled WGS sequence"/>
</dbReference>
<name>A0ABQ0WZK6_9LACO</name>
<evidence type="ECO:0000313" key="2">
    <source>
        <dbReference type="Proteomes" id="UP000321794"/>
    </source>
</evidence>
<dbReference type="EMBL" id="BJZK01000008">
    <property type="protein sequence ID" value="GEO71757.1"/>
    <property type="molecule type" value="Genomic_DNA"/>
</dbReference>
<sequence length="107" mass="12687">MAQTVSGATATPKMQMSPERAQEVIQMTKRIRHGFPELKDIPDEQLLYATWRSFKRIDQTSDSDYHKMANVFFREFDRHLLNYQFSKAGEDDVVRHRFFAIITELFQ</sequence>
<reference evidence="1 2" key="1">
    <citation type="submission" date="2019-07" db="EMBL/GenBank/DDBJ databases">
        <title>Whole genome shotgun sequence of Lactobacillus zymae NBRC 107157.</title>
        <authorList>
            <person name="Hosoyama A."/>
            <person name="Uohara A."/>
            <person name="Ohji S."/>
            <person name="Ichikawa N."/>
        </authorList>
    </citation>
    <scope>NUCLEOTIDE SEQUENCE [LARGE SCALE GENOMIC DNA]</scope>
    <source>
        <strain evidence="1 2">NBRC 107157</strain>
    </source>
</reference>
<keyword evidence="2" id="KW-1185">Reference proteome</keyword>
<protein>
    <submittedName>
        <fullName evidence="1">Uncharacterized protein</fullName>
    </submittedName>
</protein>
<dbReference type="RefSeq" id="WP_057734144.1">
    <property type="nucleotide sequence ID" value="NZ_BJZK01000008.1"/>
</dbReference>
<accession>A0ABQ0WZK6</accession>